<dbReference type="Gene3D" id="3.40.50.2000">
    <property type="entry name" value="Glycogen Phosphorylase B"/>
    <property type="match status" value="2"/>
</dbReference>
<dbReference type="CDD" id="cd03794">
    <property type="entry name" value="GT4_WbuB-like"/>
    <property type="match status" value="1"/>
</dbReference>
<evidence type="ECO:0000256" key="1">
    <source>
        <dbReference type="SAM" id="MobiDB-lite"/>
    </source>
</evidence>
<dbReference type="PANTHER" id="PTHR45947">
    <property type="entry name" value="SULFOQUINOVOSYL TRANSFERASE SQD2"/>
    <property type="match status" value="1"/>
</dbReference>
<comment type="caution">
    <text evidence="3">The sequence shown here is derived from an EMBL/GenBank/DDBJ whole genome shotgun (WGS) entry which is preliminary data.</text>
</comment>
<evidence type="ECO:0000313" key="3">
    <source>
        <dbReference type="EMBL" id="MBU2691728.1"/>
    </source>
</evidence>
<dbReference type="AlphaFoldDB" id="A0A948RVE3"/>
<gene>
    <name evidence="3" type="ORF">KJ970_12450</name>
</gene>
<feature type="region of interest" description="Disordered" evidence="1">
    <location>
        <begin position="423"/>
        <end position="445"/>
    </location>
</feature>
<dbReference type="PANTHER" id="PTHR45947:SF3">
    <property type="entry name" value="SULFOQUINOVOSYL TRANSFERASE SQD2"/>
    <property type="match status" value="1"/>
</dbReference>
<evidence type="ECO:0000259" key="2">
    <source>
        <dbReference type="Pfam" id="PF13579"/>
    </source>
</evidence>
<dbReference type="InterPro" id="IPR028098">
    <property type="entry name" value="Glyco_trans_4-like_N"/>
</dbReference>
<dbReference type="EMBL" id="JAHJDP010000074">
    <property type="protein sequence ID" value="MBU2691728.1"/>
    <property type="molecule type" value="Genomic_DNA"/>
</dbReference>
<name>A0A948RVE3_UNCEI</name>
<proteinExistence type="predicted"/>
<evidence type="ECO:0000313" key="4">
    <source>
        <dbReference type="Proteomes" id="UP000777784"/>
    </source>
</evidence>
<reference evidence="3" key="1">
    <citation type="submission" date="2021-05" db="EMBL/GenBank/DDBJ databases">
        <title>Energy efficiency and biological interactions define the core microbiome of deep oligotrophic groundwater.</title>
        <authorList>
            <person name="Mehrshad M."/>
            <person name="Lopez-Fernandez M."/>
            <person name="Bell E."/>
            <person name="Bernier-Latmani R."/>
            <person name="Bertilsson S."/>
            <person name="Dopson M."/>
        </authorList>
    </citation>
    <scope>NUCLEOTIDE SEQUENCE</scope>
    <source>
        <strain evidence="3">Modern_marine.mb.64</strain>
    </source>
</reference>
<organism evidence="3 4">
    <name type="scientific">Eiseniibacteriota bacterium</name>
    <dbReference type="NCBI Taxonomy" id="2212470"/>
    <lineage>
        <taxon>Bacteria</taxon>
        <taxon>Candidatus Eiseniibacteriota</taxon>
    </lineage>
</organism>
<dbReference type="SUPFAM" id="SSF53756">
    <property type="entry name" value="UDP-Glycosyltransferase/glycogen phosphorylase"/>
    <property type="match status" value="1"/>
</dbReference>
<dbReference type="Pfam" id="PF13692">
    <property type="entry name" value="Glyco_trans_1_4"/>
    <property type="match status" value="1"/>
</dbReference>
<dbReference type="InterPro" id="IPR050194">
    <property type="entry name" value="Glycosyltransferase_grp1"/>
</dbReference>
<dbReference type="GO" id="GO:0016758">
    <property type="term" value="F:hexosyltransferase activity"/>
    <property type="evidence" value="ECO:0007669"/>
    <property type="project" value="TreeGrafter"/>
</dbReference>
<dbReference type="Proteomes" id="UP000777784">
    <property type="component" value="Unassembled WGS sequence"/>
</dbReference>
<feature type="domain" description="Glycosyltransferase subfamily 4-like N-terminal" evidence="2">
    <location>
        <begin position="39"/>
        <end position="216"/>
    </location>
</feature>
<dbReference type="Pfam" id="PF13579">
    <property type="entry name" value="Glyco_trans_4_4"/>
    <property type="match status" value="1"/>
</dbReference>
<sequence length="445" mass="49294">MKSLASLSGKSTEEPMHILYLAQFYNEPTDPGGGRHYAFTRALIGRGHQVTLVTGQENYRTGTISERYTGRLVHREEKEGVTLLRTWVLTGHRRRFALRYINQLSFLLTGLWAGARVKPKPDLIVASSPPLFVGIAGALLSKFHRSPLITDIRDLWPESVVAMGLPVHPLMVKSGYKMARWIYRSSRRMIAVTEGICSGLQKQGKRLDEITLIPNGVDLGIYENIPDAAEAVRDQETAGKFVCIYVGGMGPVHNVGTLVETAARLRDNPKIHFLLIGDGPEKNLLVQKSKEMGLNNVTFRPAVPKQEVPATLASADLCIYSLRNDPFFRGTFPNKNFDYMASGRPLVLAVEGESRRLVEEAGAGFVVTPESADEMADAILRMVSLPPEEREAMGRRGREHVLRHYHRRMLSDRFVDLVESVGAGSRGGNREASASGDRSAFSGRD</sequence>
<protein>
    <submittedName>
        <fullName evidence="3">Glycosyltransferase family 4 protein</fullName>
    </submittedName>
</protein>
<accession>A0A948RVE3</accession>